<dbReference type="PANTHER" id="PTHR19303:SF73">
    <property type="entry name" value="PROTEIN PDC2"/>
    <property type="match status" value="1"/>
</dbReference>
<dbReference type="GO" id="GO:0003677">
    <property type="term" value="F:DNA binding"/>
    <property type="evidence" value="ECO:0007669"/>
    <property type="project" value="UniProtKB-KW"/>
</dbReference>
<reference evidence="5" key="1">
    <citation type="submission" date="2025-08" db="UniProtKB">
        <authorList>
            <consortium name="RefSeq"/>
        </authorList>
    </citation>
    <scope>IDENTIFICATION</scope>
    <source>
        <tissue evidence="5">Gonad</tissue>
    </source>
</reference>
<sequence length="297" mass="33225">MTPGGEATPTSANVAPQKVQSYKHQRGTGMRENNLRYSEQRIDHIRQQVRLLSVTSVQGLPEQDIHPPAWDSNRNPNGKRKREAKNAEVDEALYRWYVNAKARSAPVSGPILKEKARALAEGLGCEDFKPSDGWLGRWKTRHNISTRRGNADSSSRFVADRPVEDTQQETTDDRGGASVKADPTHNDDDPSHPATAASQEVHSAETATEEAVCPGARSDSTVRVEPANCANVQPRAVPTLSEVEEAIDVIRRWMRFHNLQHSPMYGTLLAIERNIYDHFRKAKKQKSIAQYFKPISK</sequence>
<evidence type="ECO:0000256" key="2">
    <source>
        <dbReference type="SAM" id="MobiDB-lite"/>
    </source>
</evidence>
<dbReference type="GeneID" id="109473305"/>
<feature type="compositionally biased region" description="Polar residues" evidence="2">
    <location>
        <begin position="8"/>
        <end position="20"/>
    </location>
</feature>
<dbReference type="KEGG" id="bbel:109473305"/>
<dbReference type="Gene3D" id="1.10.10.60">
    <property type="entry name" value="Homeodomain-like"/>
    <property type="match status" value="1"/>
</dbReference>
<dbReference type="PROSITE" id="PS51253">
    <property type="entry name" value="HTH_CENPB"/>
    <property type="match status" value="1"/>
</dbReference>
<accession>A0A6P4ZCB8</accession>
<organism evidence="4 5">
    <name type="scientific">Branchiostoma belcheri</name>
    <name type="common">Amphioxus</name>
    <dbReference type="NCBI Taxonomy" id="7741"/>
    <lineage>
        <taxon>Eukaryota</taxon>
        <taxon>Metazoa</taxon>
        <taxon>Chordata</taxon>
        <taxon>Cephalochordata</taxon>
        <taxon>Leptocardii</taxon>
        <taxon>Amphioxiformes</taxon>
        <taxon>Branchiostomatidae</taxon>
        <taxon>Branchiostoma</taxon>
    </lineage>
</organism>
<feature type="region of interest" description="Disordered" evidence="2">
    <location>
        <begin position="1"/>
        <end position="32"/>
    </location>
</feature>
<dbReference type="InterPro" id="IPR009057">
    <property type="entry name" value="Homeodomain-like_sf"/>
</dbReference>
<keyword evidence="1" id="KW-0238">DNA-binding</keyword>
<dbReference type="SUPFAM" id="SSF46689">
    <property type="entry name" value="Homeodomain-like"/>
    <property type="match status" value="1"/>
</dbReference>
<keyword evidence="4" id="KW-1185">Reference proteome</keyword>
<gene>
    <name evidence="5" type="primary">LOC109473305</name>
</gene>
<evidence type="ECO:0000313" key="5">
    <source>
        <dbReference type="RefSeq" id="XP_019628737.1"/>
    </source>
</evidence>
<dbReference type="GO" id="GO:0005634">
    <property type="term" value="C:nucleus"/>
    <property type="evidence" value="ECO:0007669"/>
    <property type="project" value="TreeGrafter"/>
</dbReference>
<dbReference type="OrthoDB" id="9909311at2759"/>
<evidence type="ECO:0000259" key="3">
    <source>
        <dbReference type="PROSITE" id="PS51253"/>
    </source>
</evidence>
<dbReference type="PANTHER" id="PTHR19303">
    <property type="entry name" value="TRANSPOSON"/>
    <property type="match status" value="1"/>
</dbReference>
<dbReference type="InterPro" id="IPR050863">
    <property type="entry name" value="CenT-Element_Derived"/>
</dbReference>
<dbReference type="InterPro" id="IPR006600">
    <property type="entry name" value="HTH_CenpB_DNA-bd_dom"/>
</dbReference>
<evidence type="ECO:0000313" key="4">
    <source>
        <dbReference type="Proteomes" id="UP000515135"/>
    </source>
</evidence>
<evidence type="ECO:0000256" key="1">
    <source>
        <dbReference type="ARBA" id="ARBA00023125"/>
    </source>
</evidence>
<feature type="compositionally biased region" description="Basic and acidic residues" evidence="2">
    <location>
        <begin position="182"/>
        <end position="191"/>
    </location>
</feature>
<feature type="region of interest" description="Disordered" evidence="2">
    <location>
        <begin position="62"/>
        <end position="86"/>
    </location>
</feature>
<dbReference type="Pfam" id="PF03221">
    <property type="entry name" value="HTH_Tnp_Tc5"/>
    <property type="match status" value="1"/>
</dbReference>
<name>A0A6P4ZCB8_BRABE</name>
<feature type="compositionally biased region" description="Polar residues" evidence="2">
    <location>
        <begin position="146"/>
        <end position="156"/>
    </location>
</feature>
<dbReference type="RefSeq" id="XP_019628737.1">
    <property type="nucleotide sequence ID" value="XM_019773178.1"/>
</dbReference>
<feature type="region of interest" description="Disordered" evidence="2">
    <location>
        <begin position="145"/>
        <end position="221"/>
    </location>
</feature>
<dbReference type="Proteomes" id="UP000515135">
    <property type="component" value="Unplaced"/>
</dbReference>
<dbReference type="AlphaFoldDB" id="A0A6P4ZCB8"/>
<protein>
    <submittedName>
        <fullName evidence="5">Uncharacterized protein LOC109473305</fullName>
    </submittedName>
</protein>
<proteinExistence type="predicted"/>
<dbReference type="SMART" id="SM00674">
    <property type="entry name" value="CENPB"/>
    <property type="match status" value="1"/>
</dbReference>
<feature type="domain" description="HTH CENPB-type" evidence="3">
    <location>
        <begin position="77"/>
        <end position="148"/>
    </location>
</feature>